<dbReference type="PANTHER" id="PTHR10992:SF1032">
    <property type="entry name" value="METHYLESTERASE 17"/>
    <property type="match status" value="1"/>
</dbReference>
<organism evidence="2 3">
    <name type="scientific">Streptantibioticus rubrisoli</name>
    <dbReference type="NCBI Taxonomy" id="1387313"/>
    <lineage>
        <taxon>Bacteria</taxon>
        <taxon>Bacillati</taxon>
        <taxon>Actinomycetota</taxon>
        <taxon>Actinomycetes</taxon>
        <taxon>Kitasatosporales</taxon>
        <taxon>Streptomycetaceae</taxon>
        <taxon>Streptantibioticus</taxon>
    </lineage>
</organism>
<name>A0ABT1P758_9ACTN</name>
<dbReference type="Gene3D" id="3.40.50.1820">
    <property type="entry name" value="alpha/beta hydrolase"/>
    <property type="match status" value="1"/>
</dbReference>
<gene>
    <name evidence="2" type="ORF">NON19_04005</name>
</gene>
<dbReference type="PANTHER" id="PTHR10992">
    <property type="entry name" value="METHYLESTERASE FAMILY MEMBER"/>
    <property type="match status" value="1"/>
</dbReference>
<comment type="caution">
    <text evidence="2">The sequence shown here is derived from an EMBL/GenBank/DDBJ whole genome shotgun (WGS) entry which is preliminary data.</text>
</comment>
<evidence type="ECO:0000259" key="1">
    <source>
        <dbReference type="Pfam" id="PF12697"/>
    </source>
</evidence>
<dbReference type="RefSeq" id="WP_255925172.1">
    <property type="nucleotide sequence ID" value="NZ_JANFNH010000002.1"/>
</dbReference>
<dbReference type="InterPro" id="IPR045889">
    <property type="entry name" value="MES/HNL"/>
</dbReference>
<dbReference type="InterPro" id="IPR029058">
    <property type="entry name" value="AB_hydrolase_fold"/>
</dbReference>
<proteinExistence type="predicted"/>
<reference evidence="2 3" key="1">
    <citation type="submission" date="2022-06" db="EMBL/GenBank/DDBJ databases">
        <title>Draft genome sequence of type strain Streptomyces rubrisoli DSM 42083.</title>
        <authorList>
            <person name="Duangmal K."/>
            <person name="Klaysubun C."/>
        </authorList>
    </citation>
    <scope>NUCLEOTIDE SEQUENCE [LARGE SCALE GENOMIC DNA]</scope>
    <source>
        <strain evidence="2 3">DSM 42083</strain>
    </source>
</reference>
<dbReference type="Pfam" id="PF12697">
    <property type="entry name" value="Abhydrolase_6"/>
    <property type="match status" value="1"/>
</dbReference>
<dbReference type="Proteomes" id="UP001206206">
    <property type="component" value="Unassembled WGS sequence"/>
</dbReference>
<keyword evidence="2" id="KW-0378">Hydrolase</keyword>
<evidence type="ECO:0000313" key="2">
    <source>
        <dbReference type="EMBL" id="MCQ4041211.1"/>
    </source>
</evidence>
<sequence>MTTYVLIPGACHGGWWYQSTARELRQHGHDAYALTLTGIGDRAHLLSASVNLDTHIEDVVRLLEDERIEDAVLVGHSYGGMVIAGAADRVPQRVDALVYVDAFVPEDGDSCWTLTNDWQHEWYMSGSAETGFALAPLDFFDPRTTAHPLASLLQRIRLTGALEGVRRRDYVWASEFQDSPFTRFHERLHGDPAWRTHALPTGHNVMRDGADDLLKILLDVAER</sequence>
<protein>
    <submittedName>
        <fullName evidence="2">Alpha/beta hydrolase</fullName>
    </submittedName>
</protein>
<feature type="domain" description="AB hydrolase-1" evidence="1">
    <location>
        <begin position="5"/>
        <end position="206"/>
    </location>
</feature>
<accession>A0ABT1P758</accession>
<keyword evidence="3" id="KW-1185">Reference proteome</keyword>
<dbReference type="GO" id="GO:0016787">
    <property type="term" value="F:hydrolase activity"/>
    <property type="evidence" value="ECO:0007669"/>
    <property type="project" value="UniProtKB-KW"/>
</dbReference>
<dbReference type="InterPro" id="IPR000073">
    <property type="entry name" value="AB_hydrolase_1"/>
</dbReference>
<evidence type="ECO:0000313" key="3">
    <source>
        <dbReference type="Proteomes" id="UP001206206"/>
    </source>
</evidence>
<dbReference type="SUPFAM" id="SSF53474">
    <property type="entry name" value="alpha/beta-Hydrolases"/>
    <property type="match status" value="1"/>
</dbReference>
<dbReference type="EMBL" id="JANFNH010000002">
    <property type="protein sequence ID" value="MCQ4041211.1"/>
    <property type="molecule type" value="Genomic_DNA"/>
</dbReference>